<evidence type="ECO:0000313" key="2">
    <source>
        <dbReference type="Proteomes" id="UP000199308"/>
    </source>
</evidence>
<protein>
    <submittedName>
        <fullName evidence="1">Uncharacterized protein</fullName>
    </submittedName>
</protein>
<reference evidence="1 2" key="1">
    <citation type="submission" date="2016-10" db="EMBL/GenBank/DDBJ databases">
        <authorList>
            <person name="de Groot N.N."/>
        </authorList>
    </citation>
    <scope>NUCLEOTIDE SEQUENCE [LARGE SCALE GENOMIC DNA]</scope>
    <source>
        <strain evidence="1 2">DSM 19706</strain>
    </source>
</reference>
<dbReference type="Proteomes" id="UP000199308">
    <property type="component" value="Unassembled WGS sequence"/>
</dbReference>
<gene>
    <name evidence="1" type="ORF">SAMN05660429_01875</name>
</gene>
<keyword evidence="2" id="KW-1185">Reference proteome</keyword>
<accession>A0A1I0ENF2</accession>
<proteinExistence type="predicted"/>
<sequence length="284" mass="32637">MVHAVRFLLMFVCCFIALPIKGEEVRSVHYAFANYLGGGFYTTGGEQQANIFNMPFSFDVKDEGKNTYGIRLPVSVGFFNFSLVDLPDLDLPDEIGTLSFTPGIFLRHQLEQDFALEFYLDFGFAANLTTNENVLVHSAGVSAISDYRIDDYDLILANRLYYAAYEGKFDADQDAYAAYQLGLDVGIPHWYALGNNYFQPRFFVSAHWYFKEVNFYEPVNDMQRFGSLDFQLGEISINSRFEAGITFKFRENLMYDWMGWDRIGISYQYADNISAIRLLFSMPI</sequence>
<organism evidence="1 2">
    <name type="scientific">Thalassotalea agarivorans</name>
    <name type="common">Thalassomonas agarivorans</name>
    <dbReference type="NCBI Taxonomy" id="349064"/>
    <lineage>
        <taxon>Bacteria</taxon>
        <taxon>Pseudomonadati</taxon>
        <taxon>Pseudomonadota</taxon>
        <taxon>Gammaproteobacteria</taxon>
        <taxon>Alteromonadales</taxon>
        <taxon>Colwelliaceae</taxon>
        <taxon>Thalassotalea</taxon>
    </lineage>
</organism>
<dbReference type="OrthoDB" id="6254608at2"/>
<dbReference type="STRING" id="349064.SAMN05660429_01875"/>
<name>A0A1I0ENF2_THASX</name>
<dbReference type="EMBL" id="FOHK01000008">
    <property type="protein sequence ID" value="SET46988.1"/>
    <property type="molecule type" value="Genomic_DNA"/>
</dbReference>
<dbReference type="AlphaFoldDB" id="A0A1I0ENF2"/>
<dbReference type="RefSeq" id="WP_093329541.1">
    <property type="nucleotide sequence ID" value="NZ_FOHK01000008.1"/>
</dbReference>
<evidence type="ECO:0000313" key="1">
    <source>
        <dbReference type="EMBL" id="SET46988.1"/>
    </source>
</evidence>